<feature type="domain" description="Ferritin-like diiron" evidence="2">
    <location>
        <begin position="48"/>
        <end position="133"/>
    </location>
</feature>
<accession>A0A7R9AJL4</accession>
<dbReference type="PROSITE" id="PS50905">
    <property type="entry name" value="FERRITIN_LIKE"/>
    <property type="match status" value="1"/>
</dbReference>
<keyword evidence="4" id="KW-1185">Reference proteome</keyword>
<gene>
    <name evidence="3" type="ORF">DSTB1V02_LOCUS15121</name>
</gene>
<dbReference type="SUPFAM" id="SSF47240">
    <property type="entry name" value="Ferritin-like"/>
    <property type="match status" value="1"/>
</dbReference>
<evidence type="ECO:0000256" key="1">
    <source>
        <dbReference type="SAM" id="SignalP"/>
    </source>
</evidence>
<protein>
    <recommendedName>
        <fullName evidence="2">Ferritin-like diiron domain-containing protein</fullName>
    </recommendedName>
</protein>
<dbReference type="EMBL" id="LR924220">
    <property type="protein sequence ID" value="CAD7255376.1"/>
    <property type="molecule type" value="Genomic_DNA"/>
</dbReference>
<name>A0A7R9AJL4_9CRUS</name>
<feature type="chain" id="PRO_5036209937" description="Ferritin-like diiron domain-containing protein" evidence="1">
    <location>
        <begin position="24"/>
        <end position="133"/>
    </location>
</feature>
<reference evidence="3" key="1">
    <citation type="submission" date="2020-11" db="EMBL/GenBank/DDBJ databases">
        <authorList>
            <person name="Tran Van P."/>
        </authorList>
    </citation>
    <scope>NUCLEOTIDE SEQUENCE</scope>
</reference>
<evidence type="ECO:0000313" key="4">
    <source>
        <dbReference type="Proteomes" id="UP000677054"/>
    </source>
</evidence>
<dbReference type="EMBL" id="CAJPEV010024702">
    <property type="protein sequence ID" value="CAG0908531.1"/>
    <property type="molecule type" value="Genomic_DNA"/>
</dbReference>
<proteinExistence type="predicted"/>
<dbReference type="InterPro" id="IPR012347">
    <property type="entry name" value="Ferritin-like"/>
</dbReference>
<evidence type="ECO:0000259" key="2">
    <source>
        <dbReference type="PROSITE" id="PS50905"/>
    </source>
</evidence>
<organism evidence="3">
    <name type="scientific">Darwinula stevensoni</name>
    <dbReference type="NCBI Taxonomy" id="69355"/>
    <lineage>
        <taxon>Eukaryota</taxon>
        <taxon>Metazoa</taxon>
        <taxon>Ecdysozoa</taxon>
        <taxon>Arthropoda</taxon>
        <taxon>Crustacea</taxon>
        <taxon>Oligostraca</taxon>
        <taxon>Ostracoda</taxon>
        <taxon>Podocopa</taxon>
        <taxon>Podocopida</taxon>
        <taxon>Darwinulocopina</taxon>
        <taxon>Darwinuloidea</taxon>
        <taxon>Darwinulidae</taxon>
        <taxon>Darwinula</taxon>
    </lineage>
</organism>
<dbReference type="InterPro" id="IPR009040">
    <property type="entry name" value="Ferritin-like_diiron"/>
</dbReference>
<dbReference type="InterPro" id="IPR009078">
    <property type="entry name" value="Ferritin-like_SF"/>
</dbReference>
<evidence type="ECO:0000313" key="3">
    <source>
        <dbReference type="EMBL" id="CAD7255376.1"/>
    </source>
</evidence>
<dbReference type="Proteomes" id="UP000677054">
    <property type="component" value="Unassembled WGS sequence"/>
</dbReference>
<dbReference type="Gene3D" id="1.20.1260.10">
    <property type="match status" value="1"/>
</dbReference>
<sequence>MRGTLVALFWLCVGCSFVAESSAGSCLDAVMGDGKGSKGVSSTCSALSGNAANHDDAMDSLLGELLRLDLEYIQLASQFSRDSVAWPGFHGFIQGMADEHWKEALDLVKHAAMRGLKPKIWVQAKVRGKGGRE</sequence>
<feature type="signal peptide" evidence="1">
    <location>
        <begin position="1"/>
        <end position="23"/>
    </location>
</feature>
<feature type="non-terminal residue" evidence="3">
    <location>
        <position position="1"/>
    </location>
</feature>
<dbReference type="AlphaFoldDB" id="A0A7R9AJL4"/>
<keyword evidence="1" id="KW-0732">Signal</keyword>